<dbReference type="InterPro" id="IPR003439">
    <property type="entry name" value="ABC_transporter-like_ATP-bd"/>
</dbReference>
<sequence>METILRTVNISKRYQAGGVTTEALKDVSLNLKEGTILAVMGSSGSGKSTLLHILGGLEAPDSGQVFLQGEKTPITYKEPEVTLYRKRYIGFVFQQFHLMQDLTVKENLSIPLLVEKADPQTIRLRVSKTAQQLGLTGKLLNKPAQLSGGQQQRAAIGRAIITNPKIILADEPTGALDYQTAKDVLDLLCRVCKDSEASMILVTHDPLVAARADQVVFLHNGQLRGEHVNQPGRDNLSEILTMIRSLSVDDEKGVE</sequence>
<evidence type="ECO:0000313" key="7">
    <source>
        <dbReference type="Proteomes" id="UP001065549"/>
    </source>
</evidence>
<dbReference type="Gene3D" id="3.40.50.300">
    <property type="entry name" value="P-loop containing nucleotide triphosphate hydrolases"/>
    <property type="match status" value="1"/>
</dbReference>
<keyword evidence="7" id="KW-1185">Reference proteome</keyword>
<accession>A0A9J6QKZ4</accession>
<evidence type="ECO:0000256" key="3">
    <source>
        <dbReference type="ARBA" id="ARBA00022741"/>
    </source>
</evidence>
<dbReference type="GO" id="GO:0005524">
    <property type="term" value="F:ATP binding"/>
    <property type="evidence" value="ECO:0007669"/>
    <property type="project" value="UniProtKB-KW"/>
</dbReference>
<dbReference type="RefSeq" id="WP_253019647.1">
    <property type="nucleotide sequence ID" value="NZ_JAOSHN010000002.1"/>
</dbReference>
<dbReference type="PROSITE" id="PS00211">
    <property type="entry name" value="ABC_TRANSPORTER_1"/>
    <property type="match status" value="1"/>
</dbReference>
<dbReference type="CDD" id="cd03255">
    <property type="entry name" value="ABC_MJ0796_LolCDE_FtsE"/>
    <property type="match status" value="1"/>
</dbReference>
<dbReference type="SUPFAM" id="SSF52540">
    <property type="entry name" value="P-loop containing nucleoside triphosphate hydrolases"/>
    <property type="match status" value="1"/>
</dbReference>
<dbReference type="GO" id="GO:0022857">
    <property type="term" value="F:transmembrane transporter activity"/>
    <property type="evidence" value="ECO:0007669"/>
    <property type="project" value="UniProtKB-ARBA"/>
</dbReference>
<feature type="domain" description="ABC transporter" evidence="5">
    <location>
        <begin position="5"/>
        <end position="245"/>
    </location>
</feature>
<dbReference type="PANTHER" id="PTHR42798:SF7">
    <property type="entry name" value="ALPHA-D-RIBOSE 1-METHYLPHOSPHONATE 5-TRIPHOSPHATE SYNTHASE SUBUNIT PHNL"/>
    <property type="match status" value="1"/>
</dbReference>
<dbReference type="InterPro" id="IPR027417">
    <property type="entry name" value="P-loop_NTPase"/>
</dbReference>
<comment type="caution">
    <text evidence="6">The sequence shown here is derived from an EMBL/GenBank/DDBJ whole genome shotgun (WGS) entry which is preliminary data.</text>
</comment>
<keyword evidence="4 6" id="KW-0067">ATP-binding</keyword>
<dbReference type="PANTHER" id="PTHR42798">
    <property type="entry name" value="LIPOPROTEIN-RELEASING SYSTEM ATP-BINDING PROTEIN LOLD"/>
    <property type="match status" value="1"/>
</dbReference>
<proteinExistence type="inferred from homology"/>
<dbReference type="InterPro" id="IPR003593">
    <property type="entry name" value="AAA+_ATPase"/>
</dbReference>
<dbReference type="FunFam" id="3.40.50.300:FF:000032">
    <property type="entry name" value="Export ABC transporter ATP-binding protein"/>
    <property type="match status" value="1"/>
</dbReference>
<evidence type="ECO:0000256" key="2">
    <source>
        <dbReference type="ARBA" id="ARBA00022448"/>
    </source>
</evidence>
<evidence type="ECO:0000256" key="1">
    <source>
        <dbReference type="ARBA" id="ARBA00005417"/>
    </source>
</evidence>
<dbReference type="InterPro" id="IPR017871">
    <property type="entry name" value="ABC_transporter-like_CS"/>
</dbReference>
<organism evidence="6 7">
    <name type="scientific">Hominibacterium faecale</name>
    <dbReference type="NCBI Taxonomy" id="2839743"/>
    <lineage>
        <taxon>Bacteria</taxon>
        <taxon>Bacillati</taxon>
        <taxon>Bacillota</taxon>
        <taxon>Clostridia</taxon>
        <taxon>Peptostreptococcales</taxon>
        <taxon>Anaerovoracaceae</taxon>
        <taxon>Hominibacterium</taxon>
    </lineage>
</organism>
<dbReference type="AlphaFoldDB" id="A0A9J6QKZ4"/>
<evidence type="ECO:0000256" key="4">
    <source>
        <dbReference type="ARBA" id="ARBA00022840"/>
    </source>
</evidence>
<protein>
    <submittedName>
        <fullName evidence="6">ABC transporter ATP-binding protein</fullName>
    </submittedName>
</protein>
<evidence type="ECO:0000313" key="6">
    <source>
        <dbReference type="EMBL" id="MCU7377817.1"/>
    </source>
</evidence>
<gene>
    <name evidence="6" type="ORF">OBO34_05535</name>
</gene>
<dbReference type="GO" id="GO:0016887">
    <property type="term" value="F:ATP hydrolysis activity"/>
    <property type="evidence" value="ECO:0007669"/>
    <property type="project" value="InterPro"/>
</dbReference>
<dbReference type="Pfam" id="PF00005">
    <property type="entry name" value="ABC_tran"/>
    <property type="match status" value="1"/>
</dbReference>
<dbReference type="EMBL" id="JAOSHN010000002">
    <property type="protein sequence ID" value="MCU7377817.1"/>
    <property type="molecule type" value="Genomic_DNA"/>
</dbReference>
<dbReference type="SMART" id="SM00382">
    <property type="entry name" value="AAA"/>
    <property type="match status" value="1"/>
</dbReference>
<name>A0A9J6QKZ4_9FIRM</name>
<dbReference type="PROSITE" id="PS50893">
    <property type="entry name" value="ABC_TRANSPORTER_2"/>
    <property type="match status" value="1"/>
</dbReference>
<evidence type="ECO:0000259" key="5">
    <source>
        <dbReference type="PROSITE" id="PS50893"/>
    </source>
</evidence>
<reference evidence="6" key="1">
    <citation type="submission" date="2022-09" db="EMBL/GenBank/DDBJ databases">
        <title>Culturomic study of gut microbiota in children with autism spectrum disorder.</title>
        <authorList>
            <person name="Efimov B.A."/>
            <person name="Chaplin A.V."/>
            <person name="Sokolova S.R."/>
            <person name="Pikina A.P."/>
            <person name="Korzhanova M."/>
            <person name="Belova V."/>
            <person name="Korostin D."/>
        </authorList>
    </citation>
    <scope>NUCLEOTIDE SEQUENCE</scope>
    <source>
        <strain evidence="6">ASD5510</strain>
    </source>
</reference>
<dbReference type="Proteomes" id="UP001065549">
    <property type="component" value="Unassembled WGS sequence"/>
</dbReference>
<dbReference type="GO" id="GO:0098796">
    <property type="term" value="C:membrane protein complex"/>
    <property type="evidence" value="ECO:0007669"/>
    <property type="project" value="UniProtKB-ARBA"/>
</dbReference>
<keyword evidence="2" id="KW-0813">Transport</keyword>
<comment type="similarity">
    <text evidence="1">Belongs to the ABC transporter superfamily.</text>
</comment>
<keyword evidence="3" id="KW-0547">Nucleotide-binding</keyword>
<dbReference type="InterPro" id="IPR017911">
    <property type="entry name" value="MacB-like_ATP-bd"/>
</dbReference>